<name>A0A177TAF3_9BASI</name>
<reference evidence="2" key="2">
    <citation type="journal article" date="2019" name="IMA Fungus">
        <title>Genome sequencing and comparison of five Tilletia species to identify candidate genes for the detection of regulated species infecting wheat.</title>
        <authorList>
            <person name="Nguyen H.D.T."/>
            <person name="Sultana T."/>
            <person name="Kesanakurti P."/>
            <person name="Hambleton S."/>
        </authorList>
    </citation>
    <scope>NUCLEOTIDE SEQUENCE</scope>
    <source>
        <strain evidence="2">DAOMC 236416</strain>
    </source>
</reference>
<evidence type="ECO:0000313" key="2">
    <source>
        <dbReference type="EMBL" id="KAE8244328.1"/>
    </source>
</evidence>
<dbReference type="AlphaFoldDB" id="A0A177TAF3"/>
<proteinExistence type="predicted"/>
<accession>A0A177TAF3</accession>
<organism evidence="2 3">
    <name type="scientific">Tilletia indica</name>
    <dbReference type="NCBI Taxonomy" id="43049"/>
    <lineage>
        <taxon>Eukaryota</taxon>
        <taxon>Fungi</taxon>
        <taxon>Dikarya</taxon>
        <taxon>Basidiomycota</taxon>
        <taxon>Ustilaginomycotina</taxon>
        <taxon>Exobasidiomycetes</taxon>
        <taxon>Tilletiales</taxon>
        <taxon>Tilletiaceae</taxon>
        <taxon>Tilletia</taxon>
    </lineage>
</organism>
<evidence type="ECO:0000313" key="3">
    <source>
        <dbReference type="Proteomes" id="UP000077521"/>
    </source>
</evidence>
<comment type="caution">
    <text evidence="2">The sequence shown here is derived from an EMBL/GenBank/DDBJ whole genome shotgun (WGS) entry which is preliminary data.</text>
</comment>
<keyword evidence="3" id="KW-1185">Reference proteome</keyword>
<gene>
    <name evidence="2" type="ORF">A4X13_0g6674</name>
</gene>
<evidence type="ECO:0000256" key="1">
    <source>
        <dbReference type="SAM" id="MobiDB-lite"/>
    </source>
</evidence>
<sequence>MTDPTNSINISCSKSKAMQIVGTLKKNVTEEPRAEVVMAAIRLGRRAQRIQERFIKRAEDAETIEDLQLNLADEQTKTGDLEHSNEGLKETIEGLEGTLINEQIKTEPPGVLRTTGPLRRRAPLEINRSDSCLALRRQISGSAPRTSGGRSFGGAPLSSG</sequence>
<protein>
    <submittedName>
        <fullName evidence="2">Uncharacterized protein</fullName>
    </submittedName>
</protein>
<dbReference type="EMBL" id="LWDF02000673">
    <property type="protein sequence ID" value="KAE8244328.1"/>
    <property type="molecule type" value="Genomic_DNA"/>
</dbReference>
<feature type="region of interest" description="Disordered" evidence="1">
    <location>
        <begin position="102"/>
        <end position="123"/>
    </location>
</feature>
<reference evidence="2" key="1">
    <citation type="submission" date="2016-04" db="EMBL/GenBank/DDBJ databases">
        <authorList>
            <person name="Nguyen H.D."/>
            <person name="Samba Siva P."/>
            <person name="Cullis J."/>
            <person name="Levesque C.A."/>
            <person name="Hambleton S."/>
        </authorList>
    </citation>
    <scope>NUCLEOTIDE SEQUENCE</scope>
    <source>
        <strain evidence="2">DAOMC 236416</strain>
    </source>
</reference>
<feature type="region of interest" description="Disordered" evidence="1">
    <location>
        <begin position="137"/>
        <end position="160"/>
    </location>
</feature>
<feature type="compositionally biased region" description="Polar residues" evidence="1">
    <location>
        <begin position="139"/>
        <end position="149"/>
    </location>
</feature>
<dbReference type="Proteomes" id="UP000077521">
    <property type="component" value="Unassembled WGS sequence"/>
</dbReference>